<evidence type="ECO:0008006" key="4">
    <source>
        <dbReference type="Google" id="ProtNLM"/>
    </source>
</evidence>
<comment type="caution">
    <text evidence="2">The sequence shown here is derived from an EMBL/GenBank/DDBJ whole genome shotgun (WGS) entry which is preliminary data.</text>
</comment>
<accession>A0A1Y1QJV5</accession>
<evidence type="ECO:0000313" key="3">
    <source>
        <dbReference type="Proteomes" id="UP000192491"/>
    </source>
</evidence>
<evidence type="ECO:0000313" key="2">
    <source>
        <dbReference type="EMBL" id="OQX07435.1"/>
    </source>
</evidence>
<feature type="chain" id="PRO_5012395140" description="DUF4426 domain-containing protein" evidence="1">
    <location>
        <begin position="24"/>
        <end position="133"/>
    </location>
</feature>
<dbReference type="Proteomes" id="UP000192491">
    <property type="component" value="Unassembled WGS sequence"/>
</dbReference>
<dbReference type="PROSITE" id="PS51257">
    <property type="entry name" value="PROKAR_LIPOPROTEIN"/>
    <property type="match status" value="1"/>
</dbReference>
<gene>
    <name evidence="2" type="ORF">BWK73_28125</name>
</gene>
<reference evidence="2 3" key="1">
    <citation type="submission" date="2017-01" db="EMBL/GenBank/DDBJ databases">
        <title>Novel large sulfur bacteria in the metagenomes of groundwater-fed chemosynthetic microbial mats in the Lake Huron basin.</title>
        <authorList>
            <person name="Sharrar A.M."/>
            <person name="Flood B.E."/>
            <person name="Bailey J.V."/>
            <person name="Jones D.S."/>
            <person name="Biddanda B."/>
            <person name="Ruberg S.A."/>
            <person name="Marcus D.N."/>
            <person name="Dick G.J."/>
        </authorList>
    </citation>
    <scope>NUCLEOTIDE SEQUENCE [LARGE SCALE GENOMIC DNA]</scope>
    <source>
        <strain evidence="2">A8</strain>
    </source>
</reference>
<dbReference type="AlphaFoldDB" id="A0A1Y1QJV5"/>
<keyword evidence="1" id="KW-0732">Signal</keyword>
<sequence>MFNHVNKLILGGLLAVSACTSVAGNYSKANFVTATGSNTSVAFESLRVEADKKGGNTLVKGQIRRIGREPIHFGYVDYAVLNAQGTVRESGFVGHSSAIRIRNIYRPSLFDIHLKQPLASGEKVRLSYQTGSH</sequence>
<evidence type="ECO:0000256" key="1">
    <source>
        <dbReference type="SAM" id="SignalP"/>
    </source>
</evidence>
<dbReference type="EMBL" id="MTEJ01000209">
    <property type="protein sequence ID" value="OQX07435.1"/>
    <property type="molecule type" value="Genomic_DNA"/>
</dbReference>
<protein>
    <recommendedName>
        <fullName evidence="4">DUF4426 domain-containing protein</fullName>
    </recommendedName>
</protein>
<name>A0A1Y1QJV5_9GAMM</name>
<proteinExistence type="predicted"/>
<feature type="signal peptide" evidence="1">
    <location>
        <begin position="1"/>
        <end position="23"/>
    </location>
</feature>
<organism evidence="2 3">
    <name type="scientific">Thiothrix lacustris</name>
    <dbReference type="NCBI Taxonomy" id="525917"/>
    <lineage>
        <taxon>Bacteria</taxon>
        <taxon>Pseudomonadati</taxon>
        <taxon>Pseudomonadota</taxon>
        <taxon>Gammaproteobacteria</taxon>
        <taxon>Thiotrichales</taxon>
        <taxon>Thiotrichaceae</taxon>
        <taxon>Thiothrix</taxon>
    </lineage>
</organism>